<dbReference type="PANTHER" id="PTHR40446:SF2">
    <property type="entry name" value="N-ACETYLGLUCOSAMINE-1-PHOSPHODIESTER ALPHA-N-ACETYLGLUCOSAMINIDASE"/>
    <property type="match status" value="1"/>
</dbReference>
<feature type="chain" id="PRO_5045223410" evidence="1">
    <location>
        <begin position="24"/>
        <end position="895"/>
    </location>
</feature>
<evidence type="ECO:0000259" key="2">
    <source>
        <dbReference type="Pfam" id="PF09992"/>
    </source>
</evidence>
<proteinExistence type="predicted"/>
<organism evidence="3 4">
    <name type="scientific">Streptomyces racemochromogenes</name>
    <dbReference type="NCBI Taxonomy" id="67353"/>
    <lineage>
        <taxon>Bacteria</taxon>
        <taxon>Bacillati</taxon>
        <taxon>Actinomycetota</taxon>
        <taxon>Actinomycetes</taxon>
        <taxon>Kitasatosporales</taxon>
        <taxon>Streptomycetaceae</taxon>
        <taxon>Streptomyces</taxon>
    </lineage>
</organism>
<dbReference type="PANTHER" id="PTHR40446">
    <property type="entry name" value="N-ACETYLGLUCOSAMINE-1-PHOSPHODIESTER ALPHA-N-ACETYLGLUCOSAMINIDASE"/>
    <property type="match status" value="1"/>
</dbReference>
<dbReference type="Pfam" id="PF09992">
    <property type="entry name" value="NAGPA"/>
    <property type="match status" value="1"/>
</dbReference>
<sequence length="895" mass="89661">MSLRPLLPVLLSAALLGPAPAYAAPAGPGDGIETARTTRQLAPGIRLESCDRLEGDRWLRIDELVADLDPRGGVRAEYLGTGGGTGPATLAEAVARYRPGPGRRVVAAVNGDFFDIRGTGAPLGPGVGSGRLLHSASPGPGGGAAVGFGPDGAGRLLRLGLDGTVTLPGGRAYPLAGYNAAKPPAEGFAAYTADWGGTRLPALGPGPAVALRDGKVASTGPAPVGRPAPGTTLLTARGTAQAAALAALRPGDAVAVTARPLPASGTAPVTALGGRGTLVADGRPLNHDGEANDAAAPRTAVGLSRDGRRLSLVAVDGRQRDSGGLTLTGLGALMHRLGAYQALNLDGGGSTTLLAAHPGADALTLENSPSDGHQRPVPNGLVLTAPAGTGPPAGFRVEPLGGATRLFPGLTRTLGATAYDASLAPAAATPRWTADRGRIGPDGVYRAGRPGPAVVRVSAAPQPRAGAAADAVREAPGGPEGALRLDVLGPLAGVRAVPARIGLERRGESAGFVLTGYDAQGAAAPVEPRDLTLDYDRTRWRVAEDGRGGFTVTALVPQAAGRLSATVRATGATAELALGVGAVTAPLAGFEDAAAWTGPGAAPAEGHPGPGLALEARAGAAAAPPRTLPVPELTRALSLWVGGDGSGARPAVELAGADGVPVTLRGPAADWTGWREVRLPVPATAEQPLRVTRLSAAPGARPGRLLLDTLTATTAPTGPAAPAAARPDPVVATAAHVAARAWRFAVGGAPGGDADLVLTGAERTTFLHRGVRFVPLDTGRRTLDRGAGLARMRTLRQALDTAAREPGTAALAVVLPYAPEALDRKEAALLARRLAEFRRTTGKGAAVVTPGAPRFTAGRDDGVPTVAAPRTGRTLFGVDTSPAPGRDWLSVAPPA</sequence>
<name>A0ABW7PP76_9ACTN</name>
<dbReference type="EMBL" id="JBBDHD010000146">
    <property type="protein sequence ID" value="MFH7599735.1"/>
    <property type="molecule type" value="Genomic_DNA"/>
</dbReference>
<keyword evidence="3" id="KW-0326">Glycosidase</keyword>
<dbReference type="InterPro" id="IPR018711">
    <property type="entry name" value="NAGPA"/>
</dbReference>
<keyword evidence="4" id="KW-1185">Reference proteome</keyword>
<accession>A0ABW7PP76</accession>
<gene>
    <name evidence="3" type="ORF">WDV06_32240</name>
</gene>
<dbReference type="RefSeq" id="WP_395513363.1">
    <property type="nucleotide sequence ID" value="NZ_JBBDHD010000146.1"/>
</dbReference>
<reference evidence="3 4" key="1">
    <citation type="submission" date="2024-03" db="EMBL/GenBank/DDBJ databases">
        <title>Whole genome sequencing of Streptomyces racemochromogenes, to identify antimicrobial biosynthetic gene clusters.</title>
        <authorList>
            <person name="Suryawanshi P."/>
            <person name="Krishnaraj P.U."/>
            <person name="Arun Y.P."/>
            <person name="Suryawanshi M.P."/>
            <person name="Rakshit O."/>
        </authorList>
    </citation>
    <scope>NUCLEOTIDE SEQUENCE [LARGE SCALE GENOMIC DNA]</scope>
    <source>
        <strain evidence="3 4">AUDT626</strain>
    </source>
</reference>
<feature type="signal peptide" evidence="1">
    <location>
        <begin position="1"/>
        <end position="23"/>
    </location>
</feature>
<evidence type="ECO:0000313" key="4">
    <source>
        <dbReference type="Proteomes" id="UP001610631"/>
    </source>
</evidence>
<protein>
    <submittedName>
        <fullName evidence="3">Phosphodiester glycosidase family protein</fullName>
    </submittedName>
</protein>
<comment type="caution">
    <text evidence="3">The sequence shown here is derived from an EMBL/GenBank/DDBJ whole genome shotgun (WGS) entry which is preliminary data.</text>
</comment>
<feature type="domain" description="Phosphodiester glycosidase" evidence="2">
    <location>
        <begin position="210"/>
        <end position="383"/>
    </location>
</feature>
<keyword evidence="3" id="KW-0378">Hydrolase</keyword>
<dbReference type="GO" id="GO:0016798">
    <property type="term" value="F:hydrolase activity, acting on glycosyl bonds"/>
    <property type="evidence" value="ECO:0007669"/>
    <property type="project" value="UniProtKB-KW"/>
</dbReference>
<keyword evidence="1" id="KW-0732">Signal</keyword>
<evidence type="ECO:0000256" key="1">
    <source>
        <dbReference type="SAM" id="SignalP"/>
    </source>
</evidence>
<evidence type="ECO:0000313" key="3">
    <source>
        <dbReference type="EMBL" id="MFH7599735.1"/>
    </source>
</evidence>
<dbReference type="Proteomes" id="UP001610631">
    <property type="component" value="Unassembled WGS sequence"/>
</dbReference>